<accession>A4J4D3</accession>
<protein>
    <submittedName>
        <fullName evidence="1">Uncharacterized protein</fullName>
    </submittedName>
</protein>
<keyword evidence="2" id="KW-1185">Reference proteome</keyword>
<gene>
    <name evidence="1" type="ordered locus">Dred_1406</name>
</gene>
<dbReference type="HOGENOM" id="CLU_2205848_0_0_9"/>
<dbReference type="Proteomes" id="UP000001556">
    <property type="component" value="Chromosome"/>
</dbReference>
<reference evidence="1 2" key="1">
    <citation type="submission" date="2007-03" db="EMBL/GenBank/DDBJ databases">
        <title>Complete sequence of Desulfotomaculum reducens MI-1.</title>
        <authorList>
            <consortium name="US DOE Joint Genome Institute"/>
            <person name="Copeland A."/>
            <person name="Lucas S."/>
            <person name="Lapidus A."/>
            <person name="Barry K."/>
            <person name="Detter J.C."/>
            <person name="Glavina del Rio T."/>
            <person name="Hammon N."/>
            <person name="Israni S."/>
            <person name="Dalin E."/>
            <person name="Tice H."/>
            <person name="Pitluck S."/>
            <person name="Sims D."/>
            <person name="Brettin T."/>
            <person name="Bruce D."/>
            <person name="Han C."/>
            <person name="Tapia R."/>
            <person name="Schmutz J."/>
            <person name="Larimer F."/>
            <person name="Land M."/>
            <person name="Hauser L."/>
            <person name="Kyrpides N."/>
            <person name="Kim E."/>
            <person name="Tebo B.M."/>
            <person name="Richardson P."/>
        </authorList>
    </citation>
    <scope>NUCLEOTIDE SEQUENCE [LARGE SCALE GENOMIC DNA]</scope>
    <source>
        <strain evidence="1 2">MI-1</strain>
    </source>
</reference>
<dbReference type="EMBL" id="CP000612">
    <property type="protein sequence ID" value="ABO49936.1"/>
    <property type="molecule type" value="Genomic_DNA"/>
</dbReference>
<dbReference type="AlphaFoldDB" id="A4J4D3"/>
<dbReference type="STRING" id="349161.Dred_1406"/>
<dbReference type="RefSeq" id="WP_011877755.1">
    <property type="nucleotide sequence ID" value="NC_009253.1"/>
</dbReference>
<proteinExistence type="predicted"/>
<organism evidence="1 2">
    <name type="scientific">Desulforamulus reducens (strain ATCC BAA-1160 / DSM 100696 / MI-1)</name>
    <name type="common">Desulfotomaculum reducens</name>
    <dbReference type="NCBI Taxonomy" id="349161"/>
    <lineage>
        <taxon>Bacteria</taxon>
        <taxon>Bacillati</taxon>
        <taxon>Bacillota</taxon>
        <taxon>Clostridia</taxon>
        <taxon>Eubacteriales</taxon>
        <taxon>Peptococcaceae</taxon>
        <taxon>Desulforamulus</taxon>
    </lineage>
</organism>
<evidence type="ECO:0000313" key="2">
    <source>
        <dbReference type="Proteomes" id="UP000001556"/>
    </source>
</evidence>
<sequence length="107" mass="12380">MTQKKYLEQLIAQQSQMLELQKMQLSLLKETVNQLQGLTKTHQNQRGLLELPRQNFKVSNEIPLKTQLYDVNQQLQGLPLSAFKDLRVASITPVVGWTFNYNINLNP</sequence>
<name>A4J4D3_DESRM</name>
<dbReference type="KEGG" id="drm:Dred_1406"/>
<evidence type="ECO:0000313" key="1">
    <source>
        <dbReference type="EMBL" id="ABO49936.1"/>
    </source>
</evidence>